<comment type="caution">
    <text evidence="1">The sequence shown here is derived from an EMBL/GenBank/DDBJ whole genome shotgun (WGS) entry which is preliminary data.</text>
</comment>
<reference evidence="1" key="1">
    <citation type="submission" date="2021-02" db="EMBL/GenBank/DDBJ databases">
        <authorList>
            <consortium name="DOE Joint Genome Institute"/>
            <person name="Ahrendt S."/>
            <person name="Looney B.P."/>
            <person name="Miyauchi S."/>
            <person name="Morin E."/>
            <person name="Drula E."/>
            <person name="Courty P.E."/>
            <person name="Chicoki N."/>
            <person name="Fauchery L."/>
            <person name="Kohler A."/>
            <person name="Kuo A."/>
            <person name="Labutti K."/>
            <person name="Pangilinan J."/>
            <person name="Lipzen A."/>
            <person name="Riley R."/>
            <person name="Andreopoulos W."/>
            <person name="He G."/>
            <person name="Johnson J."/>
            <person name="Barry K.W."/>
            <person name="Grigoriev I.V."/>
            <person name="Nagy L."/>
            <person name="Hibbett D."/>
            <person name="Henrissat B."/>
            <person name="Matheny P.B."/>
            <person name="Labbe J."/>
            <person name="Martin F."/>
        </authorList>
    </citation>
    <scope>NUCLEOTIDE SEQUENCE</scope>
    <source>
        <strain evidence="1">FP105234-sp</strain>
    </source>
</reference>
<dbReference type="Proteomes" id="UP000814033">
    <property type="component" value="Unassembled WGS sequence"/>
</dbReference>
<gene>
    <name evidence="1" type="ORF">FA95DRAFT_1128609</name>
</gene>
<reference evidence="1" key="2">
    <citation type="journal article" date="2022" name="New Phytol.">
        <title>Evolutionary transition to the ectomycorrhizal habit in the genomes of a hyperdiverse lineage of mushroom-forming fungi.</title>
        <authorList>
            <person name="Looney B."/>
            <person name="Miyauchi S."/>
            <person name="Morin E."/>
            <person name="Drula E."/>
            <person name="Courty P.E."/>
            <person name="Kohler A."/>
            <person name="Kuo A."/>
            <person name="LaButti K."/>
            <person name="Pangilinan J."/>
            <person name="Lipzen A."/>
            <person name="Riley R."/>
            <person name="Andreopoulos W."/>
            <person name="He G."/>
            <person name="Johnson J."/>
            <person name="Nolan M."/>
            <person name="Tritt A."/>
            <person name="Barry K.W."/>
            <person name="Grigoriev I.V."/>
            <person name="Nagy L.G."/>
            <person name="Hibbett D."/>
            <person name="Henrissat B."/>
            <person name="Matheny P.B."/>
            <person name="Labbe J."/>
            <person name="Martin F.M."/>
        </authorList>
    </citation>
    <scope>NUCLEOTIDE SEQUENCE</scope>
    <source>
        <strain evidence="1">FP105234-sp</strain>
    </source>
</reference>
<keyword evidence="2" id="KW-1185">Reference proteome</keyword>
<name>A0ACB8R4Y3_9AGAM</name>
<evidence type="ECO:0000313" key="1">
    <source>
        <dbReference type="EMBL" id="KAI0038873.1"/>
    </source>
</evidence>
<dbReference type="EMBL" id="MU276395">
    <property type="protein sequence ID" value="KAI0038873.1"/>
    <property type="molecule type" value="Genomic_DNA"/>
</dbReference>
<protein>
    <submittedName>
        <fullName evidence="1">Uncharacterized protein</fullName>
    </submittedName>
</protein>
<sequence>MTSSTQNVGASADSSVSLFWPRYTPQLLTFLDGNGAAEHLVRHMSCAEGIGALMRALAHPWWHQVCRQDYFLLSLNYLRSALGLPVLRVGK</sequence>
<evidence type="ECO:0000313" key="2">
    <source>
        <dbReference type="Proteomes" id="UP000814033"/>
    </source>
</evidence>
<accession>A0ACB8R4Y3</accession>
<organism evidence="1 2">
    <name type="scientific">Auriscalpium vulgare</name>
    <dbReference type="NCBI Taxonomy" id="40419"/>
    <lineage>
        <taxon>Eukaryota</taxon>
        <taxon>Fungi</taxon>
        <taxon>Dikarya</taxon>
        <taxon>Basidiomycota</taxon>
        <taxon>Agaricomycotina</taxon>
        <taxon>Agaricomycetes</taxon>
        <taxon>Russulales</taxon>
        <taxon>Auriscalpiaceae</taxon>
        <taxon>Auriscalpium</taxon>
    </lineage>
</organism>
<proteinExistence type="predicted"/>